<keyword evidence="10" id="KW-0472">Membrane</keyword>
<evidence type="ECO:0000256" key="8">
    <source>
        <dbReference type="ARBA" id="ARBA00022824"/>
    </source>
</evidence>
<keyword evidence="6" id="KW-0812">Transmembrane</keyword>
<evidence type="ECO:0000256" key="9">
    <source>
        <dbReference type="ARBA" id="ARBA00022989"/>
    </source>
</evidence>
<dbReference type="AlphaFoldDB" id="T1G6I1"/>
<protein>
    <submittedName>
        <fullName evidence="11 12">Uncharacterized protein</fullName>
    </submittedName>
</protein>
<evidence type="ECO:0000256" key="6">
    <source>
        <dbReference type="ARBA" id="ARBA00022692"/>
    </source>
</evidence>
<dbReference type="InterPro" id="IPR003409">
    <property type="entry name" value="MORN"/>
</dbReference>
<evidence type="ECO:0000256" key="7">
    <source>
        <dbReference type="ARBA" id="ARBA00022737"/>
    </source>
</evidence>
<reference evidence="11 13" key="2">
    <citation type="journal article" date="2013" name="Nature">
        <title>Insights into bilaterian evolution from three spiralian genomes.</title>
        <authorList>
            <person name="Simakov O."/>
            <person name="Marletaz F."/>
            <person name="Cho S.J."/>
            <person name="Edsinger-Gonzales E."/>
            <person name="Havlak P."/>
            <person name="Hellsten U."/>
            <person name="Kuo D.H."/>
            <person name="Larsson T."/>
            <person name="Lv J."/>
            <person name="Arendt D."/>
            <person name="Savage R."/>
            <person name="Osoegawa K."/>
            <person name="de Jong P."/>
            <person name="Grimwood J."/>
            <person name="Chapman J.A."/>
            <person name="Shapiro H."/>
            <person name="Aerts A."/>
            <person name="Otillar R.P."/>
            <person name="Terry A.Y."/>
            <person name="Boore J.L."/>
            <person name="Grigoriev I.V."/>
            <person name="Lindberg D.R."/>
            <person name="Seaver E.C."/>
            <person name="Weisblat D.A."/>
            <person name="Putnam N.H."/>
            <person name="Rokhsar D.S."/>
        </authorList>
    </citation>
    <scope>NUCLEOTIDE SEQUENCE</scope>
</reference>
<comment type="subcellular location">
    <subcellularLocation>
        <location evidence="3">Cell membrane</location>
    </subcellularLocation>
    <subcellularLocation>
        <location evidence="2">Endomembrane system</location>
        <topology evidence="2">Peripheral membrane protein</topology>
    </subcellularLocation>
    <subcellularLocation>
        <location evidence="1">Endoplasmic reticulum membrane</location>
        <topology evidence="1">Single-pass type IV membrane protein</topology>
    </subcellularLocation>
</comment>
<dbReference type="SUPFAM" id="SSF82185">
    <property type="entry name" value="Histone H3 K4-specific methyltransferase SET7/9 N-terminal domain"/>
    <property type="match status" value="1"/>
</dbReference>
<dbReference type="EMBL" id="AMQM01006846">
    <property type="status" value="NOT_ANNOTATED_CDS"/>
    <property type="molecule type" value="Genomic_DNA"/>
</dbReference>
<reference evidence="13" key="1">
    <citation type="submission" date="2012-12" db="EMBL/GenBank/DDBJ databases">
        <authorList>
            <person name="Hellsten U."/>
            <person name="Grimwood J."/>
            <person name="Chapman J.A."/>
            <person name="Shapiro H."/>
            <person name="Aerts A."/>
            <person name="Otillar R.P."/>
            <person name="Terry A.Y."/>
            <person name="Boore J.L."/>
            <person name="Simakov O."/>
            <person name="Marletaz F."/>
            <person name="Cho S.-J."/>
            <person name="Edsinger-Gonzales E."/>
            <person name="Havlak P."/>
            <person name="Kuo D.-H."/>
            <person name="Larsson T."/>
            <person name="Lv J."/>
            <person name="Arendt D."/>
            <person name="Savage R."/>
            <person name="Osoegawa K."/>
            <person name="de Jong P."/>
            <person name="Lindberg D.R."/>
            <person name="Seaver E.C."/>
            <person name="Weisblat D.A."/>
            <person name="Putnam N.H."/>
            <person name="Grigoriev I.V."/>
            <person name="Rokhsar D.S."/>
        </authorList>
    </citation>
    <scope>NUCLEOTIDE SEQUENCE</scope>
</reference>
<reference evidence="12" key="3">
    <citation type="submission" date="2015-06" db="UniProtKB">
        <authorList>
            <consortium name="EnsemblMetazoa"/>
        </authorList>
    </citation>
    <scope>IDENTIFICATION</scope>
</reference>
<sequence>MKTIEVKLGQFDFDDGGSYVGGCDGGKANGFGVCTGPMGQGEFSGLWQGGFEISGVFTWAKDNKYAGQWMQGKRHGLGVENKGHWLYMGEWTQGAMGRYGVRKSTKSSAKYEGTWTQGLQDGYGLETYADQGTYQGQWLKGARHGYGVR</sequence>
<accession>T1G6I1</accession>
<comment type="similarity">
    <text evidence="4">Belongs to the junctophilin family.</text>
</comment>
<keyword evidence="7" id="KW-0677">Repeat</keyword>
<dbReference type="SMART" id="SM00698">
    <property type="entry name" value="MORN"/>
    <property type="match status" value="3"/>
</dbReference>
<name>T1G6I1_HELRO</name>
<dbReference type="GO" id="GO:0005886">
    <property type="term" value="C:plasma membrane"/>
    <property type="evidence" value="ECO:0007669"/>
    <property type="project" value="UniProtKB-SubCell"/>
</dbReference>
<dbReference type="GeneID" id="20216678"/>
<dbReference type="PANTHER" id="PTHR23085:SF16">
    <property type="entry name" value="GH28348P"/>
    <property type="match status" value="1"/>
</dbReference>
<dbReference type="OrthoDB" id="284854at2759"/>
<keyword evidence="13" id="KW-1185">Reference proteome</keyword>
<keyword evidence="5" id="KW-1003">Cell membrane</keyword>
<dbReference type="HOGENOM" id="CLU_100004_1_0_1"/>
<dbReference type="EnsemblMetazoa" id="HelroT86843">
    <property type="protein sequence ID" value="HelroP86843"/>
    <property type="gene ID" value="HelroG86843"/>
</dbReference>
<evidence type="ECO:0000256" key="3">
    <source>
        <dbReference type="ARBA" id="ARBA00004236"/>
    </source>
</evidence>
<keyword evidence="8" id="KW-0256">Endoplasmic reticulum</keyword>
<evidence type="ECO:0000313" key="12">
    <source>
        <dbReference type="EnsemblMetazoa" id="HelroP86843"/>
    </source>
</evidence>
<evidence type="ECO:0000256" key="2">
    <source>
        <dbReference type="ARBA" id="ARBA00004184"/>
    </source>
</evidence>
<keyword evidence="9" id="KW-1133">Transmembrane helix</keyword>
<proteinExistence type="inferred from homology"/>
<evidence type="ECO:0000256" key="4">
    <source>
        <dbReference type="ARBA" id="ARBA00008599"/>
    </source>
</evidence>
<evidence type="ECO:0000256" key="1">
    <source>
        <dbReference type="ARBA" id="ARBA00004163"/>
    </source>
</evidence>
<dbReference type="GO" id="GO:0030314">
    <property type="term" value="C:junctional membrane complex"/>
    <property type="evidence" value="ECO:0007669"/>
    <property type="project" value="InterPro"/>
</dbReference>
<evidence type="ECO:0000256" key="5">
    <source>
        <dbReference type="ARBA" id="ARBA00022475"/>
    </source>
</evidence>
<dbReference type="GO" id="GO:0005789">
    <property type="term" value="C:endoplasmic reticulum membrane"/>
    <property type="evidence" value="ECO:0007669"/>
    <property type="project" value="UniProtKB-SubCell"/>
</dbReference>
<evidence type="ECO:0000256" key="10">
    <source>
        <dbReference type="ARBA" id="ARBA00023136"/>
    </source>
</evidence>
<dbReference type="Proteomes" id="UP000015101">
    <property type="component" value="Unassembled WGS sequence"/>
</dbReference>
<dbReference type="KEGG" id="hro:HELRODRAFT_86843"/>
<dbReference type="Gene3D" id="2.20.110.10">
    <property type="entry name" value="Histone H3 K4-specific methyltransferase SET7/9 N-terminal domain"/>
    <property type="match status" value="2"/>
</dbReference>
<dbReference type="eggNOG" id="KOG0231">
    <property type="taxonomic scope" value="Eukaryota"/>
</dbReference>
<evidence type="ECO:0000313" key="13">
    <source>
        <dbReference type="Proteomes" id="UP000015101"/>
    </source>
</evidence>
<gene>
    <name evidence="12" type="primary">20216678</name>
    <name evidence="11" type="ORF">HELRODRAFT_86843</name>
</gene>
<organism evidence="12 13">
    <name type="scientific">Helobdella robusta</name>
    <name type="common">Californian leech</name>
    <dbReference type="NCBI Taxonomy" id="6412"/>
    <lineage>
        <taxon>Eukaryota</taxon>
        <taxon>Metazoa</taxon>
        <taxon>Spiralia</taxon>
        <taxon>Lophotrochozoa</taxon>
        <taxon>Annelida</taxon>
        <taxon>Clitellata</taxon>
        <taxon>Hirudinea</taxon>
        <taxon>Rhynchobdellida</taxon>
        <taxon>Glossiphoniidae</taxon>
        <taxon>Helobdella</taxon>
    </lineage>
</organism>
<dbReference type="PANTHER" id="PTHR23085">
    <property type="entry name" value="GH28348P"/>
    <property type="match status" value="1"/>
</dbReference>
<dbReference type="OMA" id="GVENKGH"/>
<dbReference type="InterPro" id="IPR017191">
    <property type="entry name" value="Junctophilin"/>
</dbReference>
<dbReference type="STRING" id="6412.T1G6I1"/>
<dbReference type="InParanoid" id="T1G6I1"/>
<dbReference type="EMBL" id="KB097528">
    <property type="protein sequence ID" value="ESN95377.1"/>
    <property type="molecule type" value="Genomic_DNA"/>
</dbReference>
<evidence type="ECO:0000313" key="11">
    <source>
        <dbReference type="EMBL" id="ESN95377.1"/>
    </source>
</evidence>
<dbReference type="CTD" id="20216678"/>
<dbReference type="Pfam" id="PF02493">
    <property type="entry name" value="MORN"/>
    <property type="match status" value="5"/>
</dbReference>
<dbReference type="RefSeq" id="XP_009026477.1">
    <property type="nucleotide sequence ID" value="XM_009028229.1"/>
</dbReference>